<proteinExistence type="predicted"/>
<dbReference type="RefSeq" id="WP_042543513.1">
    <property type="nucleotide sequence ID" value="NZ_JXSQ01000005.1"/>
</dbReference>
<dbReference type="AlphaFoldDB" id="A0A0D0IU59"/>
<keyword evidence="2" id="KW-1185">Reference proteome</keyword>
<protein>
    <submittedName>
        <fullName evidence="1">Uncharacterized protein</fullName>
    </submittedName>
</protein>
<evidence type="ECO:0000313" key="2">
    <source>
        <dbReference type="Proteomes" id="UP000032120"/>
    </source>
</evidence>
<dbReference type="OrthoDB" id="4988417at2"/>
<evidence type="ECO:0000313" key="1">
    <source>
        <dbReference type="EMBL" id="KIP53028.1"/>
    </source>
</evidence>
<name>A0A0D0IU59_9MICO</name>
<organism evidence="1 2">
    <name type="scientific">Leucobacter komagatae</name>
    <dbReference type="NCBI Taxonomy" id="55969"/>
    <lineage>
        <taxon>Bacteria</taxon>
        <taxon>Bacillati</taxon>
        <taxon>Actinomycetota</taxon>
        <taxon>Actinomycetes</taxon>
        <taxon>Micrococcales</taxon>
        <taxon>Microbacteriaceae</taxon>
        <taxon>Leucobacter</taxon>
    </lineage>
</organism>
<dbReference type="EMBL" id="JXSQ01000005">
    <property type="protein sequence ID" value="KIP53028.1"/>
    <property type="molecule type" value="Genomic_DNA"/>
</dbReference>
<sequence>MAPTAGEHPDLGRMLFAELAADIDEALERAQRASGAAPAAPSIDRLLDDAARAAREGEFGRAAFAGVAGQEADRFERSFAAARSVAAWSALTLPDPESFWENGSDRVTLSRALMADTSLVAVPAPHGLGAERWTALFRAAARQPASPFSLAAPLVLAPEVLAEFAALDAVPRGVAAVTDGEAKWTLRLIPAGPTPPLVGLSHTHGPHPSLPEILMLQLMLVAAGEPLVDRSSFTWVHGTLGGGRFAARELFDATERSVRVNSREVGNQGPHLGARPPIS</sequence>
<dbReference type="Proteomes" id="UP000032120">
    <property type="component" value="Unassembled WGS sequence"/>
</dbReference>
<comment type="caution">
    <text evidence="1">The sequence shown here is derived from an EMBL/GenBank/DDBJ whole genome shotgun (WGS) entry which is preliminary data.</text>
</comment>
<reference evidence="1 2" key="1">
    <citation type="submission" date="2015-01" db="EMBL/GenBank/DDBJ databases">
        <title>Draft genome sequence of Leucobacter komagatae strain VKM ST2845.</title>
        <authorList>
            <person name="Karlyshev A.V."/>
            <person name="Kudryashova E.B."/>
        </authorList>
    </citation>
    <scope>NUCLEOTIDE SEQUENCE [LARGE SCALE GENOMIC DNA]</scope>
    <source>
        <strain evidence="1 2">VKM ST2845</strain>
    </source>
</reference>
<gene>
    <name evidence="1" type="ORF">SD72_05960</name>
</gene>
<accession>A0A0D0IU59</accession>